<gene>
    <name evidence="1" type="ORF">AVEN_225045_1</name>
</gene>
<dbReference type="OrthoDB" id="10541767at2759"/>
<comment type="caution">
    <text evidence="1">The sequence shown here is derived from an EMBL/GenBank/DDBJ whole genome shotgun (WGS) entry which is preliminary data.</text>
</comment>
<keyword evidence="2" id="KW-1185">Reference proteome</keyword>
<organism evidence="1 2">
    <name type="scientific">Araneus ventricosus</name>
    <name type="common">Orbweaver spider</name>
    <name type="synonym">Epeira ventricosa</name>
    <dbReference type="NCBI Taxonomy" id="182803"/>
    <lineage>
        <taxon>Eukaryota</taxon>
        <taxon>Metazoa</taxon>
        <taxon>Ecdysozoa</taxon>
        <taxon>Arthropoda</taxon>
        <taxon>Chelicerata</taxon>
        <taxon>Arachnida</taxon>
        <taxon>Araneae</taxon>
        <taxon>Araneomorphae</taxon>
        <taxon>Entelegynae</taxon>
        <taxon>Araneoidea</taxon>
        <taxon>Araneidae</taxon>
        <taxon>Araneus</taxon>
    </lineage>
</organism>
<proteinExistence type="predicted"/>
<dbReference type="Proteomes" id="UP000499080">
    <property type="component" value="Unassembled WGS sequence"/>
</dbReference>
<name>A0A4Y2IU69_ARAVE</name>
<evidence type="ECO:0000313" key="1">
    <source>
        <dbReference type="EMBL" id="GBM80799.1"/>
    </source>
</evidence>
<sequence length="96" mass="10708">MLAEAGRVFEAKFPLELCFQDIGAVGKKSEERVSCPWPAEASRSGLNSDLATRRRNSEAQKVLVAGDEMCDGLRCVFLQEGFKSRDSEKSFTFRKS</sequence>
<accession>A0A4Y2IU69</accession>
<dbReference type="AlphaFoldDB" id="A0A4Y2IU69"/>
<evidence type="ECO:0000313" key="2">
    <source>
        <dbReference type="Proteomes" id="UP000499080"/>
    </source>
</evidence>
<reference evidence="1 2" key="1">
    <citation type="journal article" date="2019" name="Sci. Rep.">
        <title>Orb-weaving spider Araneus ventricosus genome elucidates the spidroin gene catalogue.</title>
        <authorList>
            <person name="Kono N."/>
            <person name="Nakamura H."/>
            <person name="Ohtoshi R."/>
            <person name="Moran D.A.P."/>
            <person name="Shinohara A."/>
            <person name="Yoshida Y."/>
            <person name="Fujiwara M."/>
            <person name="Mori M."/>
            <person name="Tomita M."/>
            <person name="Arakawa K."/>
        </authorList>
    </citation>
    <scope>NUCLEOTIDE SEQUENCE [LARGE SCALE GENOMIC DNA]</scope>
</reference>
<dbReference type="EMBL" id="BGPR01002904">
    <property type="protein sequence ID" value="GBM80799.1"/>
    <property type="molecule type" value="Genomic_DNA"/>
</dbReference>
<protein>
    <submittedName>
        <fullName evidence="1">Uncharacterized protein</fullName>
    </submittedName>
</protein>